<accession>A0ABY2WPI3</accession>
<protein>
    <submittedName>
        <fullName evidence="3">VCBS repeat-containing protein</fullName>
    </submittedName>
</protein>
<feature type="signal peptide" evidence="2">
    <location>
        <begin position="1"/>
        <end position="25"/>
    </location>
</feature>
<evidence type="ECO:0000313" key="3">
    <source>
        <dbReference type="EMBL" id="TMU56439.1"/>
    </source>
</evidence>
<name>A0ABY2WPI3_9FLAO</name>
<dbReference type="PROSITE" id="PS51257">
    <property type="entry name" value="PROKAR_LIPOPROTEIN"/>
    <property type="match status" value="1"/>
</dbReference>
<feature type="chain" id="PRO_5046721163" evidence="2">
    <location>
        <begin position="26"/>
        <end position="496"/>
    </location>
</feature>
<keyword evidence="4" id="KW-1185">Reference proteome</keyword>
<gene>
    <name evidence="3" type="ORF">FGG15_02550</name>
</gene>
<evidence type="ECO:0000313" key="4">
    <source>
        <dbReference type="Proteomes" id="UP000751614"/>
    </source>
</evidence>
<comment type="caution">
    <text evidence="3">The sequence shown here is derived from an EMBL/GenBank/DDBJ whole genome shotgun (WGS) entry which is preliminary data.</text>
</comment>
<keyword evidence="1 2" id="KW-0732">Signal</keyword>
<evidence type="ECO:0000256" key="1">
    <source>
        <dbReference type="ARBA" id="ARBA00022729"/>
    </source>
</evidence>
<dbReference type="InterPro" id="IPR028994">
    <property type="entry name" value="Integrin_alpha_N"/>
</dbReference>
<organism evidence="3 4">
    <name type="scientific">Flagellimonas algicola</name>
    <dbReference type="NCBI Taxonomy" id="2583815"/>
    <lineage>
        <taxon>Bacteria</taxon>
        <taxon>Pseudomonadati</taxon>
        <taxon>Bacteroidota</taxon>
        <taxon>Flavobacteriia</taxon>
        <taxon>Flavobacteriales</taxon>
        <taxon>Flavobacteriaceae</taxon>
        <taxon>Flagellimonas</taxon>
    </lineage>
</organism>
<dbReference type="Pfam" id="PF13517">
    <property type="entry name" value="FG-GAP_3"/>
    <property type="match status" value="1"/>
</dbReference>
<reference evidence="3 4" key="1">
    <citation type="submission" date="2019-05" db="EMBL/GenBank/DDBJ databases">
        <title>Flagellimonas sp. AsT0115, sp. nov., isolated from a marine red algae, Asparagopsis taxiformis.</title>
        <authorList>
            <person name="Kim J."/>
            <person name="Jeong S.E."/>
            <person name="Jeon C.O."/>
        </authorList>
    </citation>
    <scope>NUCLEOTIDE SEQUENCE [LARGE SCALE GENOMIC DNA]</scope>
    <source>
        <strain evidence="3 4">AsT0115</strain>
    </source>
</reference>
<dbReference type="InterPro" id="IPR013517">
    <property type="entry name" value="FG-GAP"/>
</dbReference>
<dbReference type="RefSeq" id="WP_138832892.1">
    <property type="nucleotide sequence ID" value="NZ_VCNI01000001.1"/>
</dbReference>
<proteinExistence type="predicted"/>
<dbReference type="EMBL" id="VCNI01000001">
    <property type="protein sequence ID" value="TMU56439.1"/>
    <property type="molecule type" value="Genomic_DNA"/>
</dbReference>
<dbReference type="Gene3D" id="2.130.10.130">
    <property type="entry name" value="Integrin alpha, N-terminal"/>
    <property type="match status" value="1"/>
</dbReference>
<dbReference type="PANTHER" id="PTHR46580:SF4">
    <property type="entry name" value="ATP_GTP-BINDING PROTEIN"/>
    <property type="match status" value="1"/>
</dbReference>
<dbReference type="Proteomes" id="UP000751614">
    <property type="component" value="Unassembled WGS sequence"/>
</dbReference>
<dbReference type="SUPFAM" id="SSF69318">
    <property type="entry name" value="Integrin alpha N-terminal domain"/>
    <property type="match status" value="1"/>
</dbReference>
<sequence>MTRIRKTLQSALTLFAACFMFHSCAPEKPKREVVLYQQYCASCHMLPKIEHLPKDIWKNGVLPDMLSRMEIEEMHRGPTQVQSGFRPKIKLADWLLLENYILDMAPEELEPNKIPTSEFLDSFEPRTLALDNQNGALISYLQALENGGQIYYGDIQGNLSVYDFQNKNVNTIFIGNTPITWYNQSDSLEIITEVGILDPSEQEHGKLISKRNGDVNPINHALHRPVHTLMEDLNSDGNVEMVVSEFGDETGQLSILIQNAPGEYQKQTLLNQPGCIRTLSKDMDKDGKLDLITLTSQGNESITVLYQMENLKFRAEKVLEFSPVYGSSWFELVDYNMDGYYDIITVNGDNADKSYVHKPYHGMRIHLNDGTNSFSEAYFYPLYGATRLLARDFDQDGDLDFGLISSFPDYENAPELSFVYLDNLDAASFDFSTKILENPNIGRWFLMDALDTDQDGDEDIVLSSFTYVFTPVPETLSKQWEEDNVDLLILENKLIE</sequence>
<dbReference type="PANTHER" id="PTHR46580">
    <property type="entry name" value="SENSOR KINASE-RELATED"/>
    <property type="match status" value="1"/>
</dbReference>
<evidence type="ECO:0000256" key="2">
    <source>
        <dbReference type="SAM" id="SignalP"/>
    </source>
</evidence>